<accession>X0WTW2</accession>
<evidence type="ECO:0000256" key="1">
    <source>
        <dbReference type="SAM" id="MobiDB-lite"/>
    </source>
</evidence>
<organism evidence="3">
    <name type="scientific">marine sediment metagenome</name>
    <dbReference type="NCBI Taxonomy" id="412755"/>
    <lineage>
        <taxon>unclassified sequences</taxon>
        <taxon>metagenomes</taxon>
        <taxon>ecological metagenomes</taxon>
    </lineage>
</organism>
<sequence length="125" mass="12885">PAFAGETLSYTLTVANVGPSDTTEVVLVDTLSMGARLISAIPSQGKDCQIERDDSSTDTVICGLGRLRSGETAAVTIVVAVDKSLTLARVEAITHSASVAAEQTDPNPGNNELMESIPVGALVED</sequence>
<feature type="region of interest" description="Disordered" evidence="1">
    <location>
        <begin position="101"/>
        <end position="125"/>
    </location>
</feature>
<dbReference type="Pfam" id="PF01345">
    <property type="entry name" value="DUF11"/>
    <property type="match status" value="1"/>
</dbReference>
<proteinExistence type="predicted"/>
<dbReference type="EMBL" id="BARS01039185">
    <property type="protein sequence ID" value="GAG16161.1"/>
    <property type="molecule type" value="Genomic_DNA"/>
</dbReference>
<dbReference type="AlphaFoldDB" id="X0WTW2"/>
<protein>
    <recommendedName>
        <fullName evidence="2">DUF11 domain-containing protein</fullName>
    </recommendedName>
</protein>
<dbReference type="InterPro" id="IPR001434">
    <property type="entry name" value="OmcB-like_DUF11"/>
</dbReference>
<feature type="domain" description="DUF11" evidence="2">
    <location>
        <begin position="4"/>
        <end position="112"/>
    </location>
</feature>
<dbReference type="NCBIfam" id="TIGR01451">
    <property type="entry name" value="B_ant_repeat"/>
    <property type="match status" value="1"/>
</dbReference>
<comment type="caution">
    <text evidence="3">The sequence shown here is derived from an EMBL/GenBank/DDBJ whole genome shotgun (WGS) entry which is preliminary data.</text>
</comment>
<reference evidence="3" key="1">
    <citation type="journal article" date="2014" name="Front. Microbiol.">
        <title>High frequency of phylogenetically diverse reductive dehalogenase-homologous genes in deep subseafloor sedimentary metagenomes.</title>
        <authorList>
            <person name="Kawai M."/>
            <person name="Futagami T."/>
            <person name="Toyoda A."/>
            <person name="Takaki Y."/>
            <person name="Nishi S."/>
            <person name="Hori S."/>
            <person name="Arai W."/>
            <person name="Tsubouchi T."/>
            <person name="Morono Y."/>
            <person name="Uchiyama I."/>
            <person name="Ito T."/>
            <person name="Fujiyama A."/>
            <person name="Inagaki F."/>
            <person name="Takami H."/>
        </authorList>
    </citation>
    <scope>NUCLEOTIDE SEQUENCE</scope>
    <source>
        <strain evidence="3">Expedition CK06-06</strain>
    </source>
</reference>
<evidence type="ECO:0000259" key="2">
    <source>
        <dbReference type="Pfam" id="PF01345"/>
    </source>
</evidence>
<gene>
    <name evidence="3" type="ORF">S01H1_59872</name>
</gene>
<dbReference type="Gene3D" id="2.60.40.10">
    <property type="entry name" value="Immunoglobulins"/>
    <property type="match status" value="1"/>
</dbReference>
<evidence type="ECO:0000313" key="3">
    <source>
        <dbReference type="EMBL" id="GAG16161.1"/>
    </source>
</evidence>
<dbReference type="InterPro" id="IPR013783">
    <property type="entry name" value="Ig-like_fold"/>
</dbReference>
<dbReference type="InterPro" id="IPR047589">
    <property type="entry name" value="DUF11_rpt"/>
</dbReference>
<feature type="non-terminal residue" evidence="3">
    <location>
        <position position="1"/>
    </location>
</feature>
<name>X0WTW2_9ZZZZ</name>